<evidence type="ECO:0000256" key="1">
    <source>
        <dbReference type="ARBA" id="ARBA00007257"/>
    </source>
</evidence>
<evidence type="ECO:0000313" key="5">
    <source>
        <dbReference type="Proteomes" id="UP000052015"/>
    </source>
</evidence>
<accession>A0A0R3JRK6</accession>
<dbReference type="Proteomes" id="UP000052015">
    <property type="component" value="Unassembled WGS sequence"/>
</dbReference>
<dbReference type="SUPFAM" id="SSF49464">
    <property type="entry name" value="Carboxypeptidase regulatory domain-like"/>
    <property type="match status" value="3"/>
</dbReference>
<organism evidence="4 5">
    <name type="scientific">Caloramator mitchellensis</name>
    <dbReference type="NCBI Taxonomy" id="908809"/>
    <lineage>
        <taxon>Bacteria</taxon>
        <taxon>Bacillati</taxon>
        <taxon>Bacillota</taxon>
        <taxon>Clostridia</taxon>
        <taxon>Eubacteriales</taxon>
        <taxon>Clostridiaceae</taxon>
        <taxon>Caloramator</taxon>
    </lineage>
</organism>
<dbReference type="RefSeq" id="WP_057979365.1">
    <property type="nucleotide sequence ID" value="NZ_LKHP01000015.1"/>
</dbReference>
<dbReference type="Gene3D" id="2.60.40.10">
    <property type="entry name" value="Immunoglobulins"/>
    <property type="match status" value="1"/>
</dbReference>
<protein>
    <submittedName>
        <fullName evidence="4">Cna protein B-type domain protein</fullName>
    </submittedName>
</protein>
<dbReference type="AlphaFoldDB" id="A0A0R3JRK6"/>
<evidence type="ECO:0000313" key="4">
    <source>
        <dbReference type="EMBL" id="KRQ86112.1"/>
    </source>
</evidence>
<dbReference type="PANTHER" id="PTHR36108">
    <property type="entry name" value="COLOSSIN-B-RELATED"/>
    <property type="match status" value="1"/>
</dbReference>
<dbReference type="Pfam" id="PF13620">
    <property type="entry name" value="CarboxypepD_reg"/>
    <property type="match status" value="2"/>
</dbReference>
<comment type="caution">
    <text evidence="4">The sequence shown here is derived from an EMBL/GenBank/DDBJ whole genome shotgun (WGS) entry which is preliminary data.</text>
</comment>
<sequence length="294" mass="32920">MNTTNTTVNLYTLKESETRELKNEGEEIRIDLQLFDNPNLESGSVFGTVKDENCNPILGAVVKLLDENENLLAVTYSDAKGYFVFSPVHSGVQYKIAAIANGYFLSDIVPFTLQIQQQLEINFTLITNSKYNLSVIAGNVLDYQDNPIDGCSLKLFTINEDMQEGLFSTTFTNESGQFLFADVPVGIYKVIASKLGYENEITTVRVDRVNNVTRLLVRLRQYPKNSSAAIFGVIKDNNDKPIPNAIVTLYRIEVNSLATPICYTRSNNNGVYIFTDIQPGYQYKIAATKINKTE</sequence>
<comment type="similarity">
    <text evidence="1">Belongs to the serine-aspartate repeat-containing protein (SDr) family.</text>
</comment>
<keyword evidence="2" id="KW-0964">Secreted</keyword>
<proteinExistence type="inferred from homology"/>
<dbReference type="OrthoDB" id="176752at2"/>
<keyword evidence="5" id="KW-1185">Reference proteome</keyword>
<dbReference type="EMBL" id="LKHP01000015">
    <property type="protein sequence ID" value="KRQ86112.1"/>
    <property type="molecule type" value="Genomic_DNA"/>
</dbReference>
<evidence type="ECO:0000256" key="3">
    <source>
        <dbReference type="ARBA" id="ARBA00022729"/>
    </source>
</evidence>
<evidence type="ECO:0000256" key="2">
    <source>
        <dbReference type="ARBA" id="ARBA00022525"/>
    </source>
</evidence>
<dbReference type="PANTHER" id="PTHR36108:SF13">
    <property type="entry name" value="COLOSSIN-B-RELATED"/>
    <property type="match status" value="1"/>
</dbReference>
<dbReference type="InterPro" id="IPR013783">
    <property type="entry name" value="Ig-like_fold"/>
</dbReference>
<name>A0A0R3JRK6_CALMK</name>
<gene>
    <name evidence="4" type="ORF">ABG79_02051</name>
</gene>
<keyword evidence="3" id="KW-0732">Signal</keyword>
<dbReference type="STRING" id="908809.ABG79_02051"/>
<dbReference type="InterPro" id="IPR008969">
    <property type="entry name" value="CarboxyPept-like_regulatory"/>
</dbReference>
<reference evidence="4 5" key="1">
    <citation type="submission" date="2015-09" db="EMBL/GenBank/DDBJ databases">
        <title>Draft genome sequence of a Caloramator mitchellensis, a moderate thermophile from the Great Artesian Basin of Australia.</title>
        <authorList>
            <person name="Patel B.K."/>
        </authorList>
    </citation>
    <scope>NUCLEOTIDE SEQUENCE [LARGE SCALE GENOMIC DNA]</scope>
    <source>
        <strain evidence="4 5">VF08</strain>
    </source>
</reference>
<dbReference type="Gene3D" id="2.60.40.1120">
    <property type="entry name" value="Carboxypeptidase-like, regulatory domain"/>
    <property type="match status" value="2"/>
</dbReference>